<feature type="compositionally biased region" description="Pro residues" evidence="1">
    <location>
        <begin position="135"/>
        <end position="154"/>
    </location>
</feature>
<evidence type="ECO:0000256" key="1">
    <source>
        <dbReference type="SAM" id="MobiDB-lite"/>
    </source>
</evidence>
<reference evidence="2" key="1">
    <citation type="submission" date="2022-01" db="EMBL/GenBank/DDBJ databases">
        <title>Comparative genomics reveals a dynamic genome evolution in the ectomycorrhizal milk-cap (Lactarius) mushrooms.</title>
        <authorList>
            <consortium name="DOE Joint Genome Institute"/>
            <person name="Lebreton A."/>
            <person name="Tang N."/>
            <person name="Kuo A."/>
            <person name="LaButti K."/>
            <person name="Drula E."/>
            <person name="Barry K."/>
            <person name="Clum A."/>
            <person name="Lipzen A."/>
            <person name="Mousain D."/>
            <person name="Ng V."/>
            <person name="Wang R."/>
            <person name="Wang X."/>
            <person name="Dai Y."/>
            <person name="Henrissat B."/>
            <person name="Grigoriev I.V."/>
            <person name="Guerin-Laguette A."/>
            <person name="Yu F."/>
            <person name="Martin F.M."/>
        </authorList>
    </citation>
    <scope>NUCLEOTIDE SEQUENCE</scope>
    <source>
        <strain evidence="2">QP</strain>
    </source>
</reference>
<sequence length="214" mass="23756">MDRRQTRSFSPPPRMPSPQLLPTPLPSPPLHHQQSRTRLNAPSQSKPPSPLFKPAATSSSPIIPQRKLHAPRALPHPPLDINLWLDGDDFGTRRERSVSPPTRYPTPPAGPLHHNHKRRPAPISTTHPRSRSRPRSPPPSPGRPSTPPPVPPIPTQFLGASPEKPVLTPRSSNYLTPVGRIPRLPPPQSRTPFLRKSRSSDAMTCIRLLTLHDD</sequence>
<proteinExistence type="predicted"/>
<feature type="region of interest" description="Disordered" evidence="1">
    <location>
        <begin position="1"/>
        <end position="199"/>
    </location>
</feature>
<keyword evidence="3" id="KW-1185">Reference proteome</keyword>
<evidence type="ECO:0000313" key="2">
    <source>
        <dbReference type="EMBL" id="KAH8999254.1"/>
    </source>
</evidence>
<organism evidence="2 3">
    <name type="scientific">Lactarius akahatsu</name>
    <dbReference type="NCBI Taxonomy" id="416441"/>
    <lineage>
        <taxon>Eukaryota</taxon>
        <taxon>Fungi</taxon>
        <taxon>Dikarya</taxon>
        <taxon>Basidiomycota</taxon>
        <taxon>Agaricomycotina</taxon>
        <taxon>Agaricomycetes</taxon>
        <taxon>Russulales</taxon>
        <taxon>Russulaceae</taxon>
        <taxon>Lactarius</taxon>
    </lineage>
</organism>
<accession>A0AAD4QH79</accession>
<evidence type="ECO:0000313" key="3">
    <source>
        <dbReference type="Proteomes" id="UP001201163"/>
    </source>
</evidence>
<gene>
    <name evidence="2" type="ORF">EDB92DRAFT_1833218</name>
</gene>
<name>A0AAD4QH79_9AGAM</name>
<dbReference type="AlphaFoldDB" id="A0AAD4QH79"/>
<protein>
    <submittedName>
        <fullName evidence="2">Uncharacterized protein</fullName>
    </submittedName>
</protein>
<dbReference type="Proteomes" id="UP001201163">
    <property type="component" value="Unassembled WGS sequence"/>
</dbReference>
<comment type="caution">
    <text evidence="2">The sequence shown here is derived from an EMBL/GenBank/DDBJ whole genome shotgun (WGS) entry which is preliminary data.</text>
</comment>
<feature type="compositionally biased region" description="Pro residues" evidence="1">
    <location>
        <begin position="10"/>
        <end position="29"/>
    </location>
</feature>
<dbReference type="EMBL" id="JAKELL010000004">
    <property type="protein sequence ID" value="KAH8999254.1"/>
    <property type="molecule type" value="Genomic_DNA"/>
</dbReference>